<dbReference type="InterPro" id="IPR050090">
    <property type="entry name" value="Tyrosine_recombinase_XerCD"/>
</dbReference>
<dbReference type="EMBL" id="CP042261">
    <property type="protein sequence ID" value="QDY69384.1"/>
    <property type="molecule type" value="Genomic_DNA"/>
</dbReference>
<dbReference type="RefSeq" id="WP_146364763.1">
    <property type="nucleotide sequence ID" value="NZ_CP042261.1"/>
</dbReference>
<feature type="compositionally biased region" description="Polar residues" evidence="5">
    <location>
        <begin position="319"/>
        <end position="331"/>
    </location>
</feature>
<dbReference type="InterPro" id="IPR002104">
    <property type="entry name" value="Integrase_catalytic"/>
</dbReference>
<dbReference type="Gene3D" id="1.10.150.130">
    <property type="match status" value="1"/>
</dbReference>
<organism evidence="7 8">
    <name type="scientific">Qingshengfaniella alkalisoli</name>
    <dbReference type="NCBI Taxonomy" id="2599296"/>
    <lineage>
        <taxon>Bacteria</taxon>
        <taxon>Pseudomonadati</taxon>
        <taxon>Pseudomonadota</taxon>
        <taxon>Alphaproteobacteria</taxon>
        <taxon>Rhodobacterales</taxon>
        <taxon>Paracoccaceae</taxon>
        <taxon>Qingshengfaniella</taxon>
    </lineage>
</organism>
<reference evidence="7 8" key="1">
    <citation type="submission" date="2019-07" db="EMBL/GenBank/DDBJ databases">
        <title>Litoreibacter alkalisoli sp. nov., isolated from saline-alkaline soil.</title>
        <authorList>
            <person name="Wang S."/>
            <person name="Xu L."/>
            <person name="Xing Y.-T."/>
            <person name="Sun J.-Q."/>
        </authorList>
    </citation>
    <scope>NUCLEOTIDE SEQUENCE [LARGE SCALE GENOMIC DNA]</scope>
    <source>
        <strain evidence="7 8">LN3S51</strain>
    </source>
</reference>
<dbReference type="PANTHER" id="PTHR30349">
    <property type="entry name" value="PHAGE INTEGRASE-RELATED"/>
    <property type="match status" value="1"/>
</dbReference>
<feature type="compositionally biased region" description="Basic and acidic residues" evidence="5">
    <location>
        <begin position="332"/>
        <end position="341"/>
    </location>
</feature>
<dbReference type="GO" id="GO:0006310">
    <property type="term" value="P:DNA recombination"/>
    <property type="evidence" value="ECO:0007669"/>
    <property type="project" value="UniProtKB-KW"/>
</dbReference>
<dbReference type="KEGG" id="lit:FPZ52_06920"/>
<dbReference type="PANTHER" id="PTHR30349:SF64">
    <property type="entry name" value="PROPHAGE INTEGRASE INTD-RELATED"/>
    <property type="match status" value="1"/>
</dbReference>
<dbReference type="Gene3D" id="1.10.443.10">
    <property type="entry name" value="Intergrase catalytic core"/>
    <property type="match status" value="1"/>
</dbReference>
<keyword evidence="8" id="KW-1185">Reference proteome</keyword>
<evidence type="ECO:0000256" key="2">
    <source>
        <dbReference type="ARBA" id="ARBA00022908"/>
    </source>
</evidence>
<evidence type="ECO:0000313" key="8">
    <source>
        <dbReference type="Proteomes" id="UP000318483"/>
    </source>
</evidence>
<evidence type="ECO:0000313" key="7">
    <source>
        <dbReference type="EMBL" id="QDY69384.1"/>
    </source>
</evidence>
<dbReference type="AlphaFoldDB" id="A0A5B8IUW4"/>
<dbReference type="InterPro" id="IPR011010">
    <property type="entry name" value="DNA_brk_join_enz"/>
</dbReference>
<protein>
    <submittedName>
        <fullName evidence="7">Tyrosine-type recombinase/integrase</fullName>
    </submittedName>
</protein>
<gene>
    <name evidence="7" type="ORF">FPZ52_06920</name>
</gene>
<dbReference type="InterPro" id="IPR013762">
    <property type="entry name" value="Integrase-like_cat_sf"/>
</dbReference>
<dbReference type="Proteomes" id="UP000318483">
    <property type="component" value="Chromosome"/>
</dbReference>
<evidence type="ECO:0000256" key="1">
    <source>
        <dbReference type="ARBA" id="ARBA00008857"/>
    </source>
</evidence>
<dbReference type="InterPro" id="IPR010998">
    <property type="entry name" value="Integrase_recombinase_N"/>
</dbReference>
<keyword evidence="3" id="KW-0238">DNA-binding</keyword>
<sequence>MKKLELPYLDTITVKGRTYHYFRKGKTRVRLKAAPGSDAFLREYWHLRRGRPSAASRTTWDRLIASYYQSSKYKRLSKGTAANYRRHCEAIREKNCARDVRSFRRKHAIEARDALQDTWSKAIERVAVLSILMRHAVDLEWIDRNPVVDVEKLSGGAYEPWPEDKLLAFEAAYEEHSVERIIYELAIGTGQRFGDCISMKWDDFDGEYMKVVQEKTSAKIQVYCPTRLQRFLETVPRSGAHILAKNRTQHMDKRQVQKKVEAIREATGVLSGKDRLVPHGWRYTAATQLADAGVDMRDIQAVTGHKTLSMVQKYTAQANQKAASRRAQTAREQSRNETGKC</sequence>
<keyword evidence="4" id="KW-0233">DNA recombination</keyword>
<feature type="region of interest" description="Disordered" evidence="5">
    <location>
        <begin position="319"/>
        <end position="341"/>
    </location>
</feature>
<evidence type="ECO:0000256" key="3">
    <source>
        <dbReference type="ARBA" id="ARBA00023125"/>
    </source>
</evidence>
<dbReference type="SUPFAM" id="SSF56349">
    <property type="entry name" value="DNA breaking-rejoining enzymes"/>
    <property type="match status" value="1"/>
</dbReference>
<evidence type="ECO:0000256" key="4">
    <source>
        <dbReference type="ARBA" id="ARBA00023172"/>
    </source>
</evidence>
<name>A0A5B8IUW4_9RHOB</name>
<feature type="domain" description="Tyr recombinase" evidence="6">
    <location>
        <begin position="156"/>
        <end position="327"/>
    </location>
</feature>
<evidence type="ECO:0000259" key="6">
    <source>
        <dbReference type="PROSITE" id="PS51898"/>
    </source>
</evidence>
<proteinExistence type="inferred from homology"/>
<dbReference type="GO" id="GO:0003677">
    <property type="term" value="F:DNA binding"/>
    <property type="evidence" value="ECO:0007669"/>
    <property type="project" value="UniProtKB-KW"/>
</dbReference>
<dbReference type="Pfam" id="PF00589">
    <property type="entry name" value="Phage_integrase"/>
    <property type="match status" value="1"/>
</dbReference>
<keyword evidence="2" id="KW-0229">DNA integration</keyword>
<dbReference type="PROSITE" id="PS51898">
    <property type="entry name" value="TYR_RECOMBINASE"/>
    <property type="match status" value="1"/>
</dbReference>
<dbReference type="GO" id="GO:0015074">
    <property type="term" value="P:DNA integration"/>
    <property type="evidence" value="ECO:0007669"/>
    <property type="project" value="UniProtKB-KW"/>
</dbReference>
<accession>A0A5B8IUW4</accession>
<dbReference type="OrthoDB" id="7510934at2"/>
<comment type="similarity">
    <text evidence="1">Belongs to the 'phage' integrase family.</text>
</comment>
<evidence type="ECO:0000256" key="5">
    <source>
        <dbReference type="SAM" id="MobiDB-lite"/>
    </source>
</evidence>